<dbReference type="EMBL" id="CM009753">
    <property type="protein sequence ID" value="PUZ58499.1"/>
    <property type="molecule type" value="Genomic_DNA"/>
</dbReference>
<feature type="compositionally biased region" description="Low complexity" evidence="1">
    <location>
        <begin position="14"/>
        <end position="24"/>
    </location>
</feature>
<feature type="compositionally biased region" description="Polar residues" evidence="1">
    <location>
        <begin position="1"/>
        <end position="13"/>
    </location>
</feature>
<sequence length="241" mass="25309">MSAGNLKNSEVSGSESAAVRPARASVRRSHAYAPPAPARAVHGQRNAPPRLRSSPKCHRRVVLLAHCPPVPLNSQRPKSPRPSAVAGARSPSAPRRQPTPRLPSSRLAHASGLPRLAAHKSSRRVVTGRPPLLVRTRVHGLAGCTTARARLGSASACAIHQHRRCRRTPPPPPTSVRGSGGGSGSMSGSKRKACEGAASGSQSATSKRKRKVVQRACACACYLPPLGHARLASRLLPSLIH</sequence>
<dbReference type="AlphaFoldDB" id="A0A2T7DSD6"/>
<keyword evidence="3" id="KW-1185">Reference proteome</keyword>
<organism evidence="2 3">
    <name type="scientific">Panicum hallii var. hallii</name>
    <dbReference type="NCBI Taxonomy" id="1504633"/>
    <lineage>
        <taxon>Eukaryota</taxon>
        <taxon>Viridiplantae</taxon>
        <taxon>Streptophyta</taxon>
        <taxon>Embryophyta</taxon>
        <taxon>Tracheophyta</taxon>
        <taxon>Spermatophyta</taxon>
        <taxon>Magnoliopsida</taxon>
        <taxon>Liliopsida</taxon>
        <taxon>Poales</taxon>
        <taxon>Poaceae</taxon>
        <taxon>PACMAD clade</taxon>
        <taxon>Panicoideae</taxon>
        <taxon>Panicodae</taxon>
        <taxon>Paniceae</taxon>
        <taxon>Panicinae</taxon>
        <taxon>Panicum</taxon>
        <taxon>Panicum sect. Panicum</taxon>
    </lineage>
</organism>
<feature type="region of interest" description="Disordered" evidence="1">
    <location>
        <begin position="162"/>
        <end position="207"/>
    </location>
</feature>
<accession>A0A2T7DSD6</accession>
<proteinExistence type="predicted"/>
<dbReference type="Gramene" id="PUZ58499">
    <property type="protein sequence ID" value="PUZ58499"/>
    <property type="gene ID" value="GQ55_5G513600"/>
</dbReference>
<gene>
    <name evidence="2" type="ORF">GQ55_5G513600</name>
</gene>
<reference evidence="2 3" key="1">
    <citation type="submission" date="2018-04" db="EMBL/GenBank/DDBJ databases">
        <title>WGS assembly of Panicum hallii var. hallii HAL2.</title>
        <authorList>
            <person name="Lovell J."/>
            <person name="Jenkins J."/>
            <person name="Lowry D."/>
            <person name="Mamidi S."/>
            <person name="Sreedasyam A."/>
            <person name="Weng X."/>
            <person name="Barry K."/>
            <person name="Bonette J."/>
            <person name="Campitelli B."/>
            <person name="Daum C."/>
            <person name="Gordon S."/>
            <person name="Gould B."/>
            <person name="Lipzen A."/>
            <person name="MacQueen A."/>
            <person name="Palacio-Mejia J."/>
            <person name="Plott C."/>
            <person name="Shakirov E."/>
            <person name="Shu S."/>
            <person name="Yoshinaga Y."/>
            <person name="Zane M."/>
            <person name="Rokhsar D."/>
            <person name="Grimwood J."/>
            <person name="Schmutz J."/>
            <person name="Juenger T."/>
        </authorList>
    </citation>
    <scope>NUCLEOTIDE SEQUENCE [LARGE SCALE GENOMIC DNA]</scope>
    <source>
        <strain evidence="3">cv. HAL2</strain>
    </source>
</reference>
<dbReference type="Proteomes" id="UP000244336">
    <property type="component" value="Chromosome 5"/>
</dbReference>
<evidence type="ECO:0000313" key="2">
    <source>
        <dbReference type="EMBL" id="PUZ58499.1"/>
    </source>
</evidence>
<name>A0A2T7DSD6_9POAL</name>
<evidence type="ECO:0000256" key="1">
    <source>
        <dbReference type="SAM" id="MobiDB-lite"/>
    </source>
</evidence>
<feature type="region of interest" description="Disordered" evidence="1">
    <location>
        <begin position="1"/>
        <end position="127"/>
    </location>
</feature>
<protein>
    <submittedName>
        <fullName evidence="2">Uncharacterized protein</fullName>
    </submittedName>
</protein>
<evidence type="ECO:0000313" key="3">
    <source>
        <dbReference type="Proteomes" id="UP000244336"/>
    </source>
</evidence>